<gene>
    <name evidence="1" type="ORF">GCM10010517_41420</name>
</gene>
<protein>
    <recommendedName>
        <fullName evidence="3">Lipoprotein</fullName>
    </recommendedName>
</protein>
<accession>A0ABN3W293</accession>
<evidence type="ECO:0008006" key="3">
    <source>
        <dbReference type="Google" id="ProtNLM"/>
    </source>
</evidence>
<evidence type="ECO:0000313" key="1">
    <source>
        <dbReference type="EMBL" id="GAA2879170.1"/>
    </source>
</evidence>
<name>A0ABN3W293_9ACTN</name>
<sequence length="173" mass="18469">MTRRVRMLAIVAALLVFGGIGGCTGEDAQMSDGSSLTEAQATARVEELVRQVVAGITPEPRLDLLPTSLAEHPCIPNEGSAPTGKIYVVRSYYLKGLPKDRLSEAGQKIRDNWERAGHKITMTHMFESGQPQLSGETSDGFGLSLDTATTMELLLSVVSPCMRPTTPSPSAAP</sequence>
<keyword evidence="2" id="KW-1185">Reference proteome</keyword>
<organism evidence="1 2">
    <name type="scientific">Streptosporangium fragile</name>
    <dbReference type="NCBI Taxonomy" id="46186"/>
    <lineage>
        <taxon>Bacteria</taxon>
        <taxon>Bacillati</taxon>
        <taxon>Actinomycetota</taxon>
        <taxon>Actinomycetes</taxon>
        <taxon>Streptosporangiales</taxon>
        <taxon>Streptosporangiaceae</taxon>
        <taxon>Streptosporangium</taxon>
    </lineage>
</organism>
<dbReference type="Proteomes" id="UP001500831">
    <property type="component" value="Unassembled WGS sequence"/>
</dbReference>
<dbReference type="EMBL" id="BAAAVI010000028">
    <property type="protein sequence ID" value="GAA2879170.1"/>
    <property type="molecule type" value="Genomic_DNA"/>
</dbReference>
<evidence type="ECO:0000313" key="2">
    <source>
        <dbReference type="Proteomes" id="UP001500831"/>
    </source>
</evidence>
<comment type="caution">
    <text evidence="1">The sequence shown here is derived from an EMBL/GenBank/DDBJ whole genome shotgun (WGS) entry which is preliminary data.</text>
</comment>
<reference evidence="1 2" key="1">
    <citation type="journal article" date="2019" name="Int. J. Syst. Evol. Microbiol.">
        <title>The Global Catalogue of Microorganisms (GCM) 10K type strain sequencing project: providing services to taxonomists for standard genome sequencing and annotation.</title>
        <authorList>
            <consortium name="The Broad Institute Genomics Platform"/>
            <consortium name="The Broad Institute Genome Sequencing Center for Infectious Disease"/>
            <person name="Wu L."/>
            <person name="Ma J."/>
        </authorList>
    </citation>
    <scope>NUCLEOTIDE SEQUENCE [LARGE SCALE GENOMIC DNA]</scope>
    <source>
        <strain evidence="1 2">JCM 6242</strain>
    </source>
</reference>
<proteinExistence type="predicted"/>
<dbReference type="PROSITE" id="PS51257">
    <property type="entry name" value="PROKAR_LIPOPROTEIN"/>
    <property type="match status" value="1"/>
</dbReference>